<dbReference type="GO" id="GO:0016757">
    <property type="term" value="F:glycosyltransferase activity"/>
    <property type="evidence" value="ECO:0007669"/>
    <property type="project" value="UniProtKB-KW"/>
</dbReference>
<accession>K9P926</accession>
<evidence type="ECO:0000256" key="2">
    <source>
        <dbReference type="ARBA" id="ARBA00022679"/>
    </source>
</evidence>
<evidence type="ECO:0000256" key="1">
    <source>
        <dbReference type="ARBA" id="ARBA00022676"/>
    </source>
</evidence>
<organism evidence="5 6">
    <name type="scientific">Cyanobium gracile (strain ATCC 27147 / PCC 6307)</name>
    <dbReference type="NCBI Taxonomy" id="292564"/>
    <lineage>
        <taxon>Bacteria</taxon>
        <taxon>Bacillati</taxon>
        <taxon>Cyanobacteriota</taxon>
        <taxon>Cyanophyceae</taxon>
        <taxon>Synechococcales</taxon>
        <taxon>Prochlorococcaceae</taxon>
        <taxon>Cyanobium</taxon>
    </lineage>
</organism>
<dbReference type="OrthoDB" id="182122at2"/>
<reference evidence="6" key="1">
    <citation type="journal article" date="2013" name="Proc. Natl. Acad. Sci. U.S.A.">
        <title>Improving the coverage of the cyanobacterial phylum using diversity-driven genome sequencing.</title>
        <authorList>
            <person name="Shih P.M."/>
            <person name="Wu D."/>
            <person name="Latifi A."/>
            <person name="Axen S.D."/>
            <person name="Fewer D.P."/>
            <person name="Talla E."/>
            <person name="Calteau A."/>
            <person name="Cai F."/>
            <person name="Tandeau de Marsac N."/>
            <person name="Rippka R."/>
            <person name="Herdman M."/>
            <person name="Sivonen K."/>
            <person name="Coursin T."/>
            <person name="Laurent T."/>
            <person name="Goodwin L."/>
            <person name="Nolan M."/>
            <person name="Davenport K.W."/>
            <person name="Han C.S."/>
            <person name="Rubin E.M."/>
            <person name="Eisen J.A."/>
            <person name="Woyke T."/>
            <person name="Gugger M."/>
            <person name="Kerfeld C.A."/>
        </authorList>
    </citation>
    <scope>NUCLEOTIDE SEQUENCE [LARGE SCALE GENOMIC DNA]</scope>
    <source>
        <strain evidence="6">ATCC 27147 / PCC 6307</strain>
    </source>
</reference>
<keyword evidence="2" id="KW-0808">Transferase</keyword>
<evidence type="ECO:0000313" key="6">
    <source>
        <dbReference type="Proteomes" id="UP000010388"/>
    </source>
</evidence>
<dbReference type="InterPro" id="IPR049625">
    <property type="entry name" value="Glyco_transf_61_cat"/>
</dbReference>
<dbReference type="PANTHER" id="PTHR20961">
    <property type="entry name" value="GLYCOSYLTRANSFERASE"/>
    <property type="match status" value="1"/>
</dbReference>
<keyword evidence="3" id="KW-0325">Glycoprotein</keyword>
<sequence length="435" mass="48376">MNGHLRKGCLAAARALRLKSWAALCKARARKSHGYKFLLAVWLMNAYVKAARLLAHKQAGCTRNRKATPSKVITFQEIAARAKAGEPMAEISATCAGGLTRSDPVRSTKSASDLLLLSVSKQGCTLLSDARLLDGGNSIVHQGLFIRGRWRERKNGITEIETEPEFHAHAQKILDGTNLEPSTIQGLSLCVAGPWSDNYFHWLMQYLPILKIASQWQPLSTIDHFLVRGPVKDFQREALARFGIPAHKVIGINKNQVYIIEDLLLTSIPCDNFTYEPWVIRMLRELTESGSRKGRPTSLFFDRRAPAPRRIVNMAEISDLLENYGIQSIDCSTISFQEQINLASSSSLLIGVHGASLANSVFSAPGTVLIELLPRNYRPRYFSELASACQLQHLKLSGVEPGPLPLQQPIYNADIIVPTRRLKMMLENLATDRAR</sequence>
<gene>
    <name evidence="5" type="ordered locus">Cyagr_2107</name>
</gene>
<dbReference type="InterPro" id="IPR007657">
    <property type="entry name" value="Glycosyltransferase_61"/>
</dbReference>
<protein>
    <recommendedName>
        <fullName evidence="4">Glycosyltransferase 61 catalytic domain-containing protein</fullName>
    </recommendedName>
</protein>
<feature type="domain" description="Glycosyltransferase 61 catalytic" evidence="4">
    <location>
        <begin position="199"/>
        <end position="370"/>
    </location>
</feature>
<evidence type="ECO:0000259" key="4">
    <source>
        <dbReference type="Pfam" id="PF04577"/>
    </source>
</evidence>
<evidence type="ECO:0000313" key="5">
    <source>
        <dbReference type="EMBL" id="AFY29226.1"/>
    </source>
</evidence>
<dbReference type="Proteomes" id="UP000010388">
    <property type="component" value="Chromosome"/>
</dbReference>
<evidence type="ECO:0000256" key="3">
    <source>
        <dbReference type="ARBA" id="ARBA00023180"/>
    </source>
</evidence>
<dbReference type="KEGG" id="cgc:Cyagr_2107"/>
<proteinExistence type="predicted"/>
<dbReference type="EMBL" id="CP003495">
    <property type="protein sequence ID" value="AFY29226.1"/>
    <property type="molecule type" value="Genomic_DNA"/>
</dbReference>
<dbReference type="HOGENOM" id="CLU_629649_0_0_3"/>
<dbReference type="AlphaFoldDB" id="K9P926"/>
<dbReference type="Pfam" id="PF04577">
    <property type="entry name" value="Glyco_transf_61"/>
    <property type="match status" value="1"/>
</dbReference>
<name>K9P926_CYAGP</name>
<keyword evidence="1" id="KW-0328">Glycosyltransferase</keyword>
<dbReference type="eggNOG" id="COG4421">
    <property type="taxonomic scope" value="Bacteria"/>
</dbReference>